<organism evidence="1 2">
    <name type="scientific">Butyricimonas virosa</name>
    <dbReference type="NCBI Taxonomy" id="544645"/>
    <lineage>
        <taxon>Bacteria</taxon>
        <taxon>Pseudomonadati</taxon>
        <taxon>Bacteroidota</taxon>
        <taxon>Bacteroidia</taxon>
        <taxon>Bacteroidales</taxon>
        <taxon>Odoribacteraceae</taxon>
        <taxon>Butyricimonas</taxon>
    </lineage>
</organism>
<reference evidence="1 2" key="1">
    <citation type="submission" date="2018-08" db="EMBL/GenBank/DDBJ databases">
        <title>A genome reference for cultivated species of the human gut microbiota.</title>
        <authorList>
            <person name="Zou Y."/>
            <person name="Xue W."/>
            <person name="Luo G."/>
        </authorList>
    </citation>
    <scope>NUCLEOTIDE SEQUENCE [LARGE SCALE GENOMIC DNA]</scope>
    <source>
        <strain evidence="1 2">AF14-49</strain>
    </source>
</reference>
<proteinExistence type="predicted"/>
<gene>
    <name evidence="1" type="ORF">DWW18_17660</name>
</gene>
<dbReference type="AlphaFoldDB" id="A0A412WVI2"/>
<name>A0A412WVI2_9BACT</name>
<evidence type="ECO:0000313" key="2">
    <source>
        <dbReference type="Proteomes" id="UP000283589"/>
    </source>
</evidence>
<dbReference type="EMBL" id="QRZA01000034">
    <property type="protein sequence ID" value="RGV31350.1"/>
    <property type="molecule type" value="Genomic_DNA"/>
</dbReference>
<protein>
    <recommendedName>
        <fullName evidence="3">DUF2290 domain-containing protein</fullName>
    </recommendedName>
</protein>
<dbReference type="Proteomes" id="UP000283589">
    <property type="component" value="Unassembled WGS sequence"/>
</dbReference>
<comment type="caution">
    <text evidence="1">The sequence shown here is derived from an EMBL/GenBank/DDBJ whole genome shotgun (WGS) entry which is preliminary data.</text>
</comment>
<dbReference type="RefSeq" id="WP_118261359.1">
    <property type="nucleotide sequence ID" value="NZ_CALBWO010000047.1"/>
</dbReference>
<accession>A0A412WVI2</accession>
<evidence type="ECO:0008006" key="3">
    <source>
        <dbReference type="Google" id="ProtNLM"/>
    </source>
</evidence>
<evidence type="ECO:0000313" key="1">
    <source>
        <dbReference type="EMBL" id="RGV31350.1"/>
    </source>
</evidence>
<sequence>MSKGTIVSALNFLSKELKKAKLCNDTKPIDNAVNDLNSRKDKAGYWGYNLQKLIFSNISTPRGTMPNNVSSIQIVLNVEIHEQVLKDGEILNPVVIDKRRGFEKNYNFSIEISGFSEQKKVLSHWHLDFDSNADNEYMHPDFHLTFGGNAMKSEGENENQVFGKVLIVPSPRLPHPPMDAVLGIDFIIKNFVQKDIANNIINNSQYRKAVESSQRRLWRPYILAVASHWCKFNGCNLKADMMLSKKYYPALEN</sequence>